<dbReference type="EMBL" id="RBAN01000003">
    <property type="protein sequence ID" value="RKN54547.1"/>
    <property type="molecule type" value="Genomic_DNA"/>
</dbReference>
<dbReference type="InterPro" id="IPR052052">
    <property type="entry name" value="Polysaccharide_Lyase_9"/>
</dbReference>
<dbReference type="AlphaFoldDB" id="A0A3B0A5F0"/>
<evidence type="ECO:0000313" key="8">
    <source>
        <dbReference type="Proteomes" id="UP000279968"/>
    </source>
</evidence>
<dbReference type="GO" id="GO:0016837">
    <property type="term" value="F:carbon-oxygen lyase activity, acting on polysaccharides"/>
    <property type="evidence" value="ECO:0007669"/>
    <property type="project" value="TreeGrafter"/>
</dbReference>
<keyword evidence="2" id="KW-0964">Secreted</keyword>
<dbReference type="OrthoDB" id="226690at2"/>
<keyword evidence="3 5" id="KW-0732">Signal</keyword>
<feature type="domain" description="Right handed beta helix" evidence="6">
    <location>
        <begin position="158"/>
        <end position="319"/>
    </location>
</feature>
<reference evidence="7 8" key="1">
    <citation type="journal article" date="2015" name="Int. J. Syst. Evol. Microbiol.">
        <title>Micromonospora costi sp. nov., isolated from a leaf of Costus speciosus.</title>
        <authorList>
            <person name="Thawai C."/>
        </authorList>
    </citation>
    <scope>NUCLEOTIDE SEQUENCE [LARGE SCALE GENOMIC DNA]</scope>
    <source>
        <strain evidence="7 8">CS1-12</strain>
    </source>
</reference>
<evidence type="ECO:0000313" key="7">
    <source>
        <dbReference type="EMBL" id="RKN54547.1"/>
    </source>
</evidence>
<dbReference type="GO" id="GO:0005576">
    <property type="term" value="C:extracellular region"/>
    <property type="evidence" value="ECO:0007669"/>
    <property type="project" value="UniProtKB-SubCell"/>
</dbReference>
<evidence type="ECO:0000256" key="5">
    <source>
        <dbReference type="SAM" id="SignalP"/>
    </source>
</evidence>
<dbReference type="PANTHER" id="PTHR40088">
    <property type="entry name" value="PECTATE LYASE (EUROFUNG)"/>
    <property type="match status" value="1"/>
</dbReference>
<comment type="subcellular location">
    <subcellularLocation>
        <location evidence="1">Secreted</location>
    </subcellularLocation>
</comment>
<keyword evidence="8" id="KW-1185">Reference proteome</keyword>
<evidence type="ECO:0000259" key="6">
    <source>
        <dbReference type="Pfam" id="PF13229"/>
    </source>
</evidence>
<feature type="region of interest" description="Disordered" evidence="4">
    <location>
        <begin position="365"/>
        <end position="395"/>
    </location>
</feature>
<comment type="caution">
    <text evidence="7">The sequence shown here is derived from an EMBL/GenBank/DDBJ whole genome shotgun (WGS) entry which is preliminary data.</text>
</comment>
<name>A0A3B0A5F0_9ACTN</name>
<proteinExistence type="predicted"/>
<dbReference type="Pfam" id="PF13229">
    <property type="entry name" value="Beta_helix"/>
    <property type="match status" value="1"/>
</dbReference>
<protein>
    <submittedName>
        <fullName evidence="7">Right-handed parallel beta-helix repeat-containing protein</fullName>
    </submittedName>
</protein>
<evidence type="ECO:0000256" key="3">
    <source>
        <dbReference type="ARBA" id="ARBA00022729"/>
    </source>
</evidence>
<feature type="chain" id="PRO_5017365416" evidence="5">
    <location>
        <begin position="28"/>
        <end position="883"/>
    </location>
</feature>
<sequence>MRLRRLAGFAVVALVGGTGLTTTAAQAAPAARAAQAALATQAAAAPPTDLFVDQQACATGADGTQKAPFCTISAAAAVVQPGQTVWVQPGHYPETVRVTRSGTSTAPVTFRAGSVRSGVRVGRVLAGQTVTEPIFTLAGVHDVVVRGFGLEAAPTAPAVLVDGSSRITIDANSMTSATAPAGVRVTGGSSDVTISRQWFVIGGGPAVRVEAGTVRAVVTGNQTVARAGVAIADAPGAVVTGNTLVTTCGLGVSVTGASAGVSIRNNVVGTGGTGRTACADPATATALSVSGASVAGTSVDHNLIDPASGAPPYAWNGVTYARVADFVSATGQGGHDLSADPRLGAVQSGFYRSWLPLRADSPAVDSGDASAPGATATDLLGNPITDDPDVANTGPGATYRDRGAVELQGPAEAGQVAVRRVAGGGPADIVAEASPSHTWPAGGPAGSVAFQFSGTRYPLIADSTRATHTARRAGSACVTYWFSRDGFRNAGTYAGQSCTVTGAHFTAVAPTRLLDTRAAIGIPTTSPVAGKGRVQLSIPRIGGVPAADISAVVLNVTVTQPNAAGFLKVYPGTVSGTEASSVNFVAKETVPNLVTVPIGDGVVVLENMSSGTVHLVADLQGYYSAQGSGFKPLSPVRVLDTRSGTGKPIAANADLRLDLSGRLPSDATAAILNVTVTGPTAAGVLKVYPDGTPTPVASNLNFVAGQTIPNLVVVPVVAGRALIRNASSGTTHVVADLAGWFGSAASGATQSYVPFGPNRIADSRTGTGFVGRGAGPVEPRGEATVEAWYLKEFDGFRCDACPTPAAVVANLTVTAPSAAGVLTAYPYGEPRPTASNVNFVAGETASNLAVVKVGGRKLSLYNASSGGTQVIVDQSGYFVPAAS</sequence>
<feature type="signal peptide" evidence="5">
    <location>
        <begin position="1"/>
        <end position="27"/>
    </location>
</feature>
<dbReference type="SUPFAM" id="SSF51126">
    <property type="entry name" value="Pectin lyase-like"/>
    <property type="match status" value="1"/>
</dbReference>
<dbReference type="InterPro" id="IPR011050">
    <property type="entry name" value="Pectin_lyase_fold/virulence"/>
</dbReference>
<dbReference type="RefSeq" id="WP_120781268.1">
    <property type="nucleotide sequence ID" value="NZ_JBHLUP010000001.1"/>
</dbReference>
<dbReference type="InterPro" id="IPR012334">
    <property type="entry name" value="Pectin_lyas_fold"/>
</dbReference>
<dbReference type="InterPro" id="IPR039448">
    <property type="entry name" value="Beta_helix"/>
</dbReference>
<evidence type="ECO:0000256" key="4">
    <source>
        <dbReference type="SAM" id="MobiDB-lite"/>
    </source>
</evidence>
<evidence type="ECO:0000256" key="2">
    <source>
        <dbReference type="ARBA" id="ARBA00022525"/>
    </source>
</evidence>
<evidence type="ECO:0000256" key="1">
    <source>
        <dbReference type="ARBA" id="ARBA00004613"/>
    </source>
</evidence>
<accession>A0A3B0A5F0</accession>
<dbReference type="Gene3D" id="2.160.20.10">
    <property type="entry name" value="Single-stranded right-handed beta-helix, Pectin lyase-like"/>
    <property type="match status" value="1"/>
</dbReference>
<dbReference type="PANTHER" id="PTHR40088:SF2">
    <property type="entry name" value="SECRETED SUGAR HYDROLASE"/>
    <property type="match status" value="1"/>
</dbReference>
<dbReference type="Proteomes" id="UP000279968">
    <property type="component" value="Unassembled WGS sequence"/>
</dbReference>
<gene>
    <name evidence="7" type="ORF">D7193_21545</name>
</gene>
<organism evidence="7 8">
    <name type="scientific">Micromonospora costi</name>
    <dbReference type="NCBI Taxonomy" id="1530042"/>
    <lineage>
        <taxon>Bacteria</taxon>
        <taxon>Bacillati</taxon>
        <taxon>Actinomycetota</taxon>
        <taxon>Actinomycetes</taxon>
        <taxon>Micromonosporales</taxon>
        <taxon>Micromonosporaceae</taxon>
        <taxon>Micromonospora</taxon>
    </lineage>
</organism>